<dbReference type="PROSITE" id="PS51257">
    <property type="entry name" value="PROKAR_LIPOPROTEIN"/>
    <property type="match status" value="1"/>
</dbReference>
<evidence type="ECO:0000313" key="2">
    <source>
        <dbReference type="EMBL" id="MCU7549878.1"/>
    </source>
</evidence>
<dbReference type="Proteomes" id="UP001155483">
    <property type="component" value="Unassembled WGS sequence"/>
</dbReference>
<accession>A0A9X3BIC2</accession>
<evidence type="ECO:0008006" key="4">
    <source>
        <dbReference type="Google" id="ProtNLM"/>
    </source>
</evidence>
<reference evidence="2" key="2">
    <citation type="submission" date="2023-04" db="EMBL/GenBank/DDBJ databases">
        <title>Paracnuella aquatica gen. nov., sp. nov., a member of the family Chitinophagaceae isolated from a hot spring.</title>
        <authorList>
            <person name="Wang C."/>
        </authorList>
    </citation>
    <scope>NUCLEOTIDE SEQUENCE</scope>
    <source>
        <strain evidence="2">LB-8</strain>
    </source>
</reference>
<dbReference type="EMBL" id="JAOTIF010000008">
    <property type="protein sequence ID" value="MCU7549878.1"/>
    <property type="molecule type" value="Genomic_DNA"/>
</dbReference>
<proteinExistence type="predicted"/>
<reference evidence="2" key="1">
    <citation type="submission" date="2022-09" db="EMBL/GenBank/DDBJ databases">
        <authorList>
            <person name="Yuan C."/>
            <person name="Ke Z."/>
        </authorList>
    </citation>
    <scope>NUCLEOTIDE SEQUENCE</scope>
    <source>
        <strain evidence="2">LB-8</strain>
    </source>
</reference>
<dbReference type="AlphaFoldDB" id="A0A9X3BIC2"/>
<evidence type="ECO:0000256" key="1">
    <source>
        <dbReference type="SAM" id="Phobius"/>
    </source>
</evidence>
<evidence type="ECO:0000313" key="3">
    <source>
        <dbReference type="Proteomes" id="UP001155483"/>
    </source>
</evidence>
<sequence>MVQLKKLKTIKLYKLIAAIAFMAMLLYSCKNKSMLNKLYKDNSQSNVHWRYYLYDKTNFFQALNLFDSLQNKNDKNGVLNVVDTLLTNIDRDYDSIKTDSSFLLFMQYVNNSDSTKKYVDLYYNLAKYKLSNLKDSINQSDEIGSLDELREYYVRYKASVFFKEAWFYVTKYHVTEVFFRLFIDDKVFNHLFNPDKTTEYLETDMYLSIILGKSVAERITKNVIYKKIVTNDFQINDSIFFEGLQGVIDDKYIVVYSNE</sequence>
<dbReference type="RefSeq" id="WP_279297318.1">
    <property type="nucleotide sequence ID" value="NZ_JAOTIF010000008.1"/>
</dbReference>
<organism evidence="2 3">
    <name type="scientific">Paraflavisolibacter caeni</name>
    <dbReference type="NCBI Taxonomy" id="2982496"/>
    <lineage>
        <taxon>Bacteria</taxon>
        <taxon>Pseudomonadati</taxon>
        <taxon>Bacteroidota</taxon>
        <taxon>Chitinophagia</taxon>
        <taxon>Chitinophagales</taxon>
        <taxon>Chitinophagaceae</taxon>
        <taxon>Paraflavisolibacter</taxon>
    </lineage>
</organism>
<gene>
    <name evidence="2" type="ORF">OCK74_12170</name>
</gene>
<keyword evidence="1" id="KW-0812">Transmembrane</keyword>
<keyword evidence="1" id="KW-0472">Membrane</keyword>
<feature type="transmembrane region" description="Helical" evidence="1">
    <location>
        <begin position="12"/>
        <end position="28"/>
    </location>
</feature>
<name>A0A9X3BIC2_9BACT</name>
<keyword evidence="1" id="KW-1133">Transmembrane helix</keyword>
<comment type="caution">
    <text evidence="2">The sequence shown here is derived from an EMBL/GenBank/DDBJ whole genome shotgun (WGS) entry which is preliminary data.</text>
</comment>
<protein>
    <recommendedName>
        <fullName evidence="4">Lipoprotein</fullName>
    </recommendedName>
</protein>
<keyword evidence="3" id="KW-1185">Reference proteome</keyword>